<keyword evidence="1" id="KW-1133">Transmembrane helix</keyword>
<keyword evidence="1" id="KW-0812">Transmembrane</keyword>
<sequence>MLLASFSAFCAPFLILFLAYLISGIVRFTRLLHRLVSNHVSPVREIVCES</sequence>
<dbReference type="Proteomes" id="UP000317318">
    <property type="component" value="Chromosome"/>
</dbReference>
<protein>
    <submittedName>
        <fullName evidence="2">Uncharacterized protein</fullName>
    </submittedName>
</protein>
<evidence type="ECO:0000313" key="2">
    <source>
        <dbReference type="EMBL" id="QDT35999.1"/>
    </source>
</evidence>
<organism evidence="2 3">
    <name type="scientific">Stratiformator vulcanicus</name>
    <dbReference type="NCBI Taxonomy" id="2527980"/>
    <lineage>
        <taxon>Bacteria</taxon>
        <taxon>Pseudomonadati</taxon>
        <taxon>Planctomycetota</taxon>
        <taxon>Planctomycetia</taxon>
        <taxon>Planctomycetales</taxon>
        <taxon>Planctomycetaceae</taxon>
        <taxon>Stratiformator</taxon>
    </lineage>
</organism>
<accession>A0A517QWF9</accession>
<evidence type="ECO:0000256" key="1">
    <source>
        <dbReference type="SAM" id="Phobius"/>
    </source>
</evidence>
<evidence type="ECO:0000313" key="3">
    <source>
        <dbReference type="Proteomes" id="UP000317318"/>
    </source>
</evidence>
<dbReference type="KEGG" id="svp:Pan189_03540"/>
<keyword evidence="3" id="KW-1185">Reference proteome</keyword>
<proteinExistence type="predicted"/>
<reference evidence="2 3" key="1">
    <citation type="submission" date="2019-02" db="EMBL/GenBank/DDBJ databases">
        <title>Deep-cultivation of Planctomycetes and their phenomic and genomic characterization uncovers novel biology.</title>
        <authorList>
            <person name="Wiegand S."/>
            <person name="Jogler M."/>
            <person name="Boedeker C."/>
            <person name="Pinto D."/>
            <person name="Vollmers J."/>
            <person name="Rivas-Marin E."/>
            <person name="Kohn T."/>
            <person name="Peeters S.H."/>
            <person name="Heuer A."/>
            <person name="Rast P."/>
            <person name="Oberbeckmann S."/>
            <person name="Bunk B."/>
            <person name="Jeske O."/>
            <person name="Meyerdierks A."/>
            <person name="Storesund J.E."/>
            <person name="Kallscheuer N."/>
            <person name="Luecker S."/>
            <person name="Lage O.M."/>
            <person name="Pohl T."/>
            <person name="Merkel B.J."/>
            <person name="Hornburger P."/>
            <person name="Mueller R.-W."/>
            <person name="Bruemmer F."/>
            <person name="Labrenz M."/>
            <person name="Spormann A.M."/>
            <person name="Op den Camp H."/>
            <person name="Overmann J."/>
            <person name="Amann R."/>
            <person name="Jetten M.S.M."/>
            <person name="Mascher T."/>
            <person name="Medema M.H."/>
            <person name="Devos D.P."/>
            <person name="Kaster A.-K."/>
            <person name="Ovreas L."/>
            <person name="Rohde M."/>
            <person name="Galperin M.Y."/>
            <person name="Jogler C."/>
        </authorList>
    </citation>
    <scope>NUCLEOTIDE SEQUENCE [LARGE SCALE GENOMIC DNA]</scope>
    <source>
        <strain evidence="2 3">Pan189</strain>
    </source>
</reference>
<feature type="transmembrane region" description="Helical" evidence="1">
    <location>
        <begin position="6"/>
        <end position="26"/>
    </location>
</feature>
<gene>
    <name evidence="2" type="ORF">Pan189_03540</name>
</gene>
<dbReference type="AlphaFoldDB" id="A0A517QWF9"/>
<name>A0A517QWF9_9PLAN</name>
<keyword evidence="1" id="KW-0472">Membrane</keyword>
<dbReference type="EMBL" id="CP036268">
    <property type="protein sequence ID" value="QDT35999.1"/>
    <property type="molecule type" value="Genomic_DNA"/>
</dbReference>